<reference evidence="1 2" key="1">
    <citation type="submission" date="2019-11" db="EMBL/GenBank/DDBJ databases">
        <title>Spirosoma endbachense sp. nov., isolated from a natural salt meadow.</title>
        <authorList>
            <person name="Rojas J."/>
            <person name="Ambika Manirajan B."/>
            <person name="Ratering S."/>
            <person name="Suarez C."/>
            <person name="Geissler-Plaum R."/>
            <person name="Schnell S."/>
        </authorList>
    </citation>
    <scope>NUCLEOTIDE SEQUENCE [LARGE SCALE GENOMIC DNA]</scope>
    <source>
        <strain evidence="1 2">I-24</strain>
    </source>
</reference>
<dbReference type="RefSeq" id="WP_162388381.1">
    <property type="nucleotide sequence ID" value="NZ_CP045997.1"/>
</dbReference>
<protein>
    <submittedName>
        <fullName evidence="1">Uncharacterized protein</fullName>
    </submittedName>
</protein>
<dbReference type="EMBL" id="CP045997">
    <property type="protein sequence ID" value="QHV97963.1"/>
    <property type="molecule type" value="Genomic_DNA"/>
</dbReference>
<proteinExistence type="predicted"/>
<keyword evidence="2" id="KW-1185">Reference proteome</keyword>
<accession>A0A6P1VXW3</accession>
<gene>
    <name evidence="1" type="ORF">GJR95_24435</name>
</gene>
<organism evidence="1 2">
    <name type="scientific">Spirosoma endbachense</name>
    <dbReference type="NCBI Taxonomy" id="2666025"/>
    <lineage>
        <taxon>Bacteria</taxon>
        <taxon>Pseudomonadati</taxon>
        <taxon>Bacteroidota</taxon>
        <taxon>Cytophagia</taxon>
        <taxon>Cytophagales</taxon>
        <taxon>Cytophagaceae</taxon>
        <taxon>Spirosoma</taxon>
    </lineage>
</organism>
<dbReference type="Proteomes" id="UP000464577">
    <property type="component" value="Chromosome"/>
</dbReference>
<dbReference type="KEGG" id="senf:GJR95_24435"/>
<evidence type="ECO:0000313" key="1">
    <source>
        <dbReference type="EMBL" id="QHV97963.1"/>
    </source>
</evidence>
<dbReference type="AlphaFoldDB" id="A0A6P1VXW3"/>
<evidence type="ECO:0000313" key="2">
    <source>
        <dbReference type="Proteomes" id="UP000464577"/>
    </source>
</evidence>
<name>A0A6P1VXW3_9BACT</name>
<sequence length="198" mass="21561">MELPILLDVAGLAFPEGESNAGGVRRLRLIPASQLKLIHPERFPFPELGGYADHTVSSQHLIFSAGASLSEIQVLSSLCSFSDDMETQPNGEVFKHLIQIIVPKVRLDVVAWVQKYKAVAWVAFLQDRNGFNRMAGTPDQPLRIAVTFGQPLGNGNNQTVLTFASSVEHPAYFISGIEDTDLLVSSPFDGAFGFAFDA</sequence>